<evidence type="ECO:0000259" key="2">
    <source>
        <dbReference type="Pfam" id="PF18962"/>
    </source>
</evidence>
<evidence type="ECO:0000313" key="4">
    <source>
        <dbReference type="Proteomes" id="UP000184462"/>
    </source>
</evidence>
<reference evidence="3 4" key="1">
    <citation type="submission" date="2016-11" db="EMBL/GenBank/DDBJ databases">
        <authorList>
            <person name="Jaros S."/>
            <person name="Januszkiewicz K."/>
            <person name="Wedrychowicz H."/>
        </authorList>
    </citation>
    <scope>NUCLEOTIDE SEQUENCE [LARGE SCALE GENOMIC DNA]</scope>
    <source>
        <strain evidence="3 4">DSM 25661</strain>
    </source>
</reference>
<organism evidence="3 4">
    <name type="scientific">Psychroflexus salarius</name>
    <dbReference type="NCBI Taxonomy" id="1155689"/>
    <lineage>
        <taxon>Bacteria</taxon>
        <taxon>Pseudomonadati</taxon>
        <taxon>Bacteroidota</taxon>
        <taxon>Flavobacteriia</taxon>
        <taxon>Flavobacteriales</taxon>
        <taxon>Flavobacteriaceae</taxon>
        <taxon>Psychroflexus</taxon>
    </lineage>
</organism>
<dbReference type="InterPro" id="IPR026444">
    <property type="entry name" value="Secre_tail"/>
</dbReference>
<keyword evidence="1" id="KW-0732">Signal</keyword>
<sequence>TTDLSVSSESITNTSELVLNLQDDNQAVIDGVRLRFSPSGNPGIDGLDITKLGNIDENLALVNNGTLFTIEHRSYPEAGEEVPLFTNNWRKQDYSFVASLTNIEDTQVYLLDQYLETETLLTDGQVYSFSVDANLEASVSSSRFKLVFGNEALSFDETAAVSYRLFPNPATTQVHINTTTVNGEWLKLKLYNSLGQEVYQAEKLVSDSSVILEVNQLETGVYHLEIEDKTGHKVVEKLIKQ</sequence>
<dbReference type="Proteomes" id="UP000184462">
    <property type="component" value="Unassembled WGS sequence"/>
</dbReference>
<dbReference type="OrthoDB" id="1652165at2"/>
<dbReference type="Pfam" id="PF18962">
    <property type="entry name" value="Por_Secre_tail"/>
    <property type="match status" value="1"/>
</dbReference>
<feature type="domain" description="Secretion system C-terminal sorting" evidence="2">
    <location>
        <begin position="165"/>
        <end position="239"/>
    </location>
</feature>
<evidence type="ECO:0000256" key="1">
    <source>
        <dbReference type="ARBA" id="ARBA00022729"/>
    </source>
</evidence>
<protein>
    <submittedName>
        <fullName evidence="3">Por secretion system C-terminal sorting domain-containing protein</fullName>
    </submittedName>
</protein>
<feature type="non-terminal residue" evidence="3">
    <location>
        <position position="1"/>
    </location>
</feature>
<proteinExistence type="predicted"/>
<dbReference type="STRING" id="1155689.SAMN05444278_106156"/>
<name>A0A1M4WT88_9FLAO</name>
<keyword evidence="4" id="KW-1185">Reference proteome</keyword>
<dbReference type="EMBL" id="FQTW01000006">
    <property type="protein sequence ID" value="SHE84425.1"/>
    <property type="molecule type" value="Genomic_DNA"/>
</dbReference>
<accession>A0A1M4WT88</accession>
<dbReference type="RefSeq" id="WP_143185668.1">
    <property type="nucleotide sequence ID" value="NZ_FQTW01000006.1"/>
</dbReference>
<dbReference type="AlphaFoldDB" id="A0A1M4WT88"/>
<evidence type="ECO:0000313" key="3">
    <source>
        <dbReference type="EMBL" id="SHE84425.1"/>
    </source>
</evidence>
<dbReference type="NCBIfam" id="TIGR04183">
    <property type="entry name" value="Por_Secre_tail"/>
    <property type="match status" value="1"/>
</dbReference>
<gene>
    <name evidence="3" type="ORF">SAMN05444278_106156</name>
</gene>